<evidence type="ECO:0000313" key="2">
    <source>
        <dbReference type="Proteomes" id="UP000236291"/>
    </source>
</evidence>
<reference evidence="1 2" key="2">
    <citation type="journal article" date="2017" name="Front. Plant Sci.">
        <title>Gene Classification and Mining of Molecular Markers Useful in Red Clover (Trifolium pratense) Breeding.</title>
        <authorList>
            <person name="Istvanek J."/>
            <person name="Dluhosova J."/>
            <person name="Dluhos P."/>
            <person name="Patkova L."/>
            <person name="Nedelnik J."/>
            <person name="Repkova J."/>
        </authorList>
    </citation>
    <scope>NUCLEOTIDE SEQUENCE [LARGE SCALE GENOMIC DNA]</scope>
    <source>
        <strain evidence="2">cv. Tatra</strain>
        <tissue evidence="1">Young leaves</tissue>
    </source>
</reference>
<name>A0A2K3KSI8_TRIPR</name>
<accession>A0A2K3KSI8</accession>
<dbReference type="Proteomes" id="UP000236291">
    <property type="component" value="Unassembled WGS sequence"/>
</dbReference>
<gene>
    <name evidence="1" type="ORF">L195_g064345</name>
</gene>
<evidence type="ECO:0000313" key="1">
    <source>
        <dbReference type="EMBL" id="PNX69241.1"/>
    </source>
</evidence>
<feature type="non-terminal residue" evidence="1">
    <location>
        <position position="59"/>
    </location>
</feature>
<sequence length="59" mass="6389">MMMESSSIPSKDAEAETTNLPNWLELARDITANILSRLGLSPVVEHFQGSAADNDDDAL</sequence>
<protein>
    <submittedName>
        <fullName evidence="1">Uncharacterized protein</fullName>
    </submittedName>
</protein>
<organism evidence="1 2">
    <name type="scientific">Trifolium pratense</name>
    <name type="common">Red clover</name>
    <dbReference type="NCBI Taxonomy" id="57577"/>
    <lineage>
        <taxon>Eukaryota</taxon>
        <taxon>Viridiplantae</taxon>
        <taxon>Streptophyta</taxon>
        <taxon>Embryophyta</taxon>
        <taxon>Tracheophyta</taxon>
        <taxon>Spermatophyta</taxon>
        <taxon>Magnoliopsida</taxon>
        <taxon>eudicotyledons</taxon>
        <taxon>Gunneridae</taxon>
        <taxon>Pentapetalae</taxon>
        <taxon>rosids</taxon>
        <taxon>fabids</taxon>
        <taxon>Fabales</taxon>
        <taxon>Fabaceae</taxon>
        <taxon>Papilionoideae</taxon>
        <taxon>50 kb inversion clade</taxon>
        <taxon>NPAAA clade</taxon>
        <taxon>Hologalegina</taxon>
        <taxon>IRL clade</taxon>
        <taxon>Trifolieae</taxon>
        <taxon>Trifolium</taxon>
    </lineage>
</organism>
<dbReference type="AlphaFoldDB" id="A0A2K3KSI8"/>
<comment type="caution">
    <text evidence="1">The sequence shown here is derived from an EMBL/GenBank/DDBJ whole genome shotgun (WGS) entry which is preliminary data.</text>
</comment>
<dbReference type="EMBL" id="ASHM01244624">
    <property type="protein sequence ID" value="PNX69241.1"/>
    <property type="molecule type" value="Genomic_DNA"/>
</dbReference>
<proteinExistence type="predicted"/>
<reference evidence="1 2" key="1">
    <citation type="journal article" date="2014" name="Am. J. Bot.">
        <title>Genome assembly and annotation for red clover (Trifolium pratense; Fabaceae).</title>
        <authorList>
            <person name="Istvanek J."/>
            <person name="Jaros M."/>
            <person name="Krenek A."/>
            <person name="Repkova J."/>
        </authorList>
    </citation>
    <scope>NUCLEOTIDE SEQUENCE [LARGE SCALE GENOMIC DNA]</scope>
    <source>
        <strain evidence="2">cv. Tatra</strain>
        <tissue evidence="1">Young leaves</tissue>
    </source>
</reference>